<reference evidence="3" key="1">
    <citation type="journal article" date="2020" name="Cell">
        <title>Large-Scale Comparative Analyses of Tick Genomes Elucidate Their Genetic Diversity and Vector Capacities.</title>
        <authorList>
            <consortium name="Tick Genome and Microbiome Consortium (TIGMIC)"/>
            <person name="Jia N."/>
            <person name="Wang J."/>
            <person name="Shi W."/>
            <person name="Du L."/>
            <person name="Sun Y."/>
            <person name="Zhan W."/>
            <person name="Jiang J.F."/>
            <person name="Wang Q."/>
            <person name="Zhang B."/>
            <person name="Ji P."/>
            <person name="Bell-Sakyi L."/>
            <person name="Cui X.M."/>
            <person name="Yuan T.T."/>
            <person name="Jiang B.G."/>
            <person name="Yang W.F."/>
            <person name="Lam T.T."/>
            <person name="Chang Q.C."/>
            <person name="Ding S.J."/>
            <person name="Wang X.J."/>
            <person name="Zhu J.G."/>
            <person name="Ruan X.D."/>
            <person name="Zhao L."/>
            <person name="Wei J.T."/>
            <person name="Ye R.Z."/>
            <person name="Que T.C."/>
            <person name="Du C.H."/>
            <person name="Zhou Y.H."/>
            <person name="Cheng J.X."/>
            <person name="Dai P.F."/>
            <person name="Guo W.B."/>
            <person name="Han X.H."/>
            <person name="Huang E.J."/>
            <person name="Li L.F."/>
            <person name="Wei W."/>
            <person name="Gao Y.C."/>
            <person name="Liu J.Z."/>
            <person name="Shao H.Z."/>
            <person name="Wang X."/>
            <person name="Wang C.C."/>
            <person name="Yang T.C."/>
            <person name="Huo Q.B."/>
            <person name="Li W."/>
            <person name="Chen H.Y."/>
            <person name="Chen S.E."/>
            <person name="Zhou L.G."/>
            <person name="Ni X.B."/>
            <person name="Tian J.H."/>
            <person name="Sheng Y."/>
            <person name="Liu T."/>
            <person name="Pan Y.S."/>
            <person name="Xia L.Y."/>
            <person name="Li J."/>
            <person name="Zhao F."/>
            <person name="Cao W.C."/>
        </authorList>
    </citation>
    <scope>NUCLEOTIDE SEQUENCE</scope>
    <source>
        <strain evidence="3">Rmic-2018</strain>
    </source>
</reference>
<keyword evidence="4" id="KW-1185">Reference proteome</keyword>
<accession>A0A9J6F170</accession>
<evidence type="ECO:0000313" key="4">
    <source>
        <dbReference type="Proteomes" id="UP000821866"/>
    </source>
</evidence>
<evidence type="ECO:0000256" key="2">
    <source>
        <dbReference type="SAM" id="Phobius"/>
    </source>
</evidence>
<dbReference type="Gene3D" id="1.20.1250.20">
    <property type="entry name" value="MFS general substrate transporter like domains"/>
    <property type="match status" value="1"/>
</dbReference>
<name>A0A9J6F170_RHIMP</name>
<dbReference type="InterPro" id="IPR036259">
    <property type="entry name" value="MFS_trans_sf"/>
</dbReference>
<dbReference type="EMBL" id="JABSTU010000001">
    <property type="protein sequence ID" value="KAH8039984.1"/>
    <property type="molecule type" value="Genomic_DNA"/>
</dbReference>
<dbReference type="SUPFAM" id="SSF103473">
    <property type="entry name" value="MFS general substrate transporter"/>
    <property type="match status" value="1"/>
</dbReference>
<feature type="transmembrane region" description="Helical" evidence="2">
    <location>
        <begin position="80"/>
        <end position="103"/>
    </location>
</feature>
<proteinExistence type="predicted"/>
<organism evidence="3 4">
    <name type="scientific">Rhipicephalus microplus</name>
    <name type="common">Cattle tick</name>
    <name type="synonym">Boophilus microplus</name>
    <dbReference type="NCBI Taxonomy" id="6941"/>
    <lineage>
        <taxon>Eukaryota</taxon>
        <taxon>Metazoa</taxon>
        <taxon>Ecdysozoa</taxon>
        <taxon>Arthropoda</taxon>
        <taxon>Chelicerata</taxon>
        <taxon>Arachnida</taxon>
        <taxon>Acari</taxon>
        <taxon>Parasitiformes</taxon>
        <taxon>Ixodida</taxon>
        <taxon>Ixodoidea</taxon>
        <taxon>Ixodidae</taxon>
        <taxon>Rhipicephalinae</taxon>
        <taxon>Rhipicephalus</taxon>
        <taxon>Boophilus</taxon>
    </lineage>
</organism>
<feature type="compositionally biased region" description="Basic and acidic residues" evidence="1">
    <location>
        <begin position="29"/>
        <end position="43"/>
    </location>
</feature>
<feature type="region of interest" description="Disordered" evidence="1">
    <location>
        <begin position="1"/>
        <end position="44"/>
    </location>
</feature>
<reference evidence="3" key="2">
    <citation type="submission" date="2021-09" db="EMBL/GenBank/DDBJ databases">
        <authorList>
            <person name="Jia N."/>
            <person name="Wang J."/>
            <person name="Shi W."/>
            <person name="Du L."/>
            <person name="Sun Y."/>
            <person name="Zhan W."/>
            <person name="Jiang J."/>
            <person name="Wang Q."/>
            <person name="Zhang B."/>
            <person name="Ji P."/>
            <person name="Sakyi L.B."/>
            <person name="Cui X."/>
            <person name="Yuan T."/>
            <person name="Jiang B."/>
            <person name="Yang W."/>
            <person name="Lam T.T.-Y."/>
            <person name="Chang Q."/>
            <person name="Ding S."/>
            <person name="Wang X."/>
            <person name="Zhu J."/>
            <person name="Ruan X."/>
            <person name="Zhao L."/>
            <person name="Wei J."/>
            <person name="Que T."/>
            <person name="Du C."/>
            <person name="Cheng J."/>
            <person name="Dai P."/>
            <person name="Han X."/>
            <person name="Huang E."/>
            <person name="Gao Y."/>
            <person name="Liu J."/>
            <person name="Shao H."/>
            <person name="Ye R."/>
            <person name="Li L."/>
            <person name="Wei W."/>
            <person name="Wang X."/>
            <person name="Wang C."/>
            <person name="Huo Q."/>
            <person name="Li W."/>
            <person name="Guo W."/>
            <person name="Chen H."/>
            <person name="Chen S."/>
            <person name="Zhou L."/>
            <person name="Zhou L."/>
            <person name="Ni X."/>
            <person name="Tian J."/>
            <person name="Zhou Y."/>
            <person name="Sheng Y."/>
            <person name="Liu T."/>
            <person name="Pan Y."/>
            <person name="Xia L."/>
            <person name="Li J."/>
            <person name="Zhao F."/>
            <person name="Cao W."/>
        </authorList>
    </citation>
    <scope>NUCLEOTIDE SEQUENCE</scope>
    <source>
        <strain evidence="3">Rmic-2018</strain>
        <tissue evidence="3">Larvae</tissue>
    </source>
</reference>
<protein>
    <submittedName>
        <fullName evidence="3">Uncharacterized protein</fullName>
    </submittedName>
</protein>
<comment type="caution">
    <text evidence="3">The sequence shown here is derived from an EMBL/GenBank/DDBJ whole genome shotgun (WGS) entry which is preliminary data.</text>
</comment>
<dbReference type="AlphaFoldDB" id="A0A9J6F170"/>
<feature type="transmembrane region" description="Helical" evidence="2">
    <location>
        <begin position="123"/>
        <end position="144"/>
    </location>
</feature>
<gene>
    <name evidence="3" type="ORF">HPB51_009240</name>
</gene>
<keyword evidence="2" id="KW-1133">Transmembrane helix</keyword>
<dbReference type="VEuPathDB" id="VectorBase:LOC119163929"/>
<keyword evidence="2" id="KW-0472">Membrane</keyword>
<dbReference type="Proteomes" id="UP000821866">
    <property type="component" value="Chromosome 1"/>
</dbReference>
<keyword evidence="2" id="KW-0812">Transmembrane</keyword>
<evidence type="ECO:0000256" key="1">
    <source>
        <dbReference type="SAM" id="MobiDB-lite"/>
    </source>
</evidence>
<sequence length="229" mass="25171">MPANAHPSISSSKSGSRRTPSKASLPGVDAERGADAKPREHGPHFVPVKRTATLEKVSYSAELTPGERPRPQDKIFPMPLISLVPCWVGSLCVGTALGYSLPAGRSLHLAKDSGAFDITHAQIFWFGSLMALGAVFGSLGGAFLTQRFGRRWSFVTSALRPARHLVVHRPGTRRAPLLRSALRQRLLHGLRLTRRARAYSRNVSRSSPRHRRKWTTLSLLSHCTVVCGW</sequence>
<evidence type="ECO:0000313" key="3">
    <source>
        <dbReference type="EMBL" id="KAH8039984.1"/>
    </source>
</evidence>